<accession>D3F0N3</accession>
<gene>
    <name evidence="2" type="ordered locus">Cwoe_5562</name>
</gene>
<evidence type="ECO:0000256" key="1">
    <source>
        <dbReference type="SAM" id="SignalP"/>
    </source>
</evidence>
<dbReference type="eggNOG" id="ENOG50330MF">
    <property type="taxonomic scope" value="Bacteria"/>
</dbReference>
<dbReference type="EMBL" id="CP001854">
    <property type="protein sequence ID" value="ADB53967.1"/>
    <property type="molecule type" value="Genomic_DNA"/>
</dbReference>
<dbReference type="RefSeq" id="WP_012937018.1">
    <property type="nucleotide sequence ID" value="NC_013739.1"/>
</dbReference>
<dbReference type="HOGENOM" id="CLU_1674307_0_0_11"/>
<protein>
    <recommendedName>
        <fullName evidence="4">SipW-cognate class signal peptide</fullName>
    </recommendedName>
</protein>
<feature type="signal peptide" evidence="1">
    <location>
        <begin position="1"/>
        <end position="28"/>
    </location>
</feature>
<evidence type="ECO:0000313" key="2">
    <source>
        <dbReference type="EMBL" id="ADB53967.1"/>
    </source>
</evidence>
<sequence length="182" mass="18483" precursor="true">MKVPSSRRVRALLAIGPLVGLSWLGAYAAFTDSVDVTTSFSTGSVTIRANDQTGTVAFTSLSMTNMIPGTVRFAPLRISNAGTLNFNYTMSTAVTGSAPLASALVIGIRGVPSSTCDATTYTASSDTAYASAAGLGSAAIAARPLAASASEFLCFRVELPSGASNTLQGLTTSATFTFNATT</sequence>
<dbReference type="KEGG" id="cwo:Cwoe_5562"/>
<proteinExistence type="predicted"/>
<reference evidence="2 3" key="1">
    <citation type="journal article" date="2010" name="Stand. Genomic Sci.">
        <title>Complete genome sequence of Conexibacter woesei type strain (ID131577).</title>
        <authorList>
            <person name="Pukall R."/>
            <person name="Lapidus A."/>
            <person name="Glavina Del Rio T."/>
            <person name="Copeland A."/>
            <person name="Tice H."/>
            <person name="Cheng J.-F."/>
            <person name="Lucas S."/>
            <person name="Chen F."/>
            <person name="Nolan M."/>
            <person name="Bruce D."/>
            <person name="Goodwin L."/>
            <person name="Pitluck S."/>
            <person name="Mavromatis K."/>
            <person name="Ivanova N."/>
            <person name="Ovchinnikova G."/>
            <person name="Pati A."/>
            <person name="Chen A."/>
            <person name="Palaniappan K."/>
            <person name="Land M."/>
            <person name="Hauser L."/>
            <person name="Chang Y.-J."/>
            <person name="Jeffries C.D."/>
            <person name="Chain P."/>
            <person name="Meincke L."/>
            <person name="Sims D."/>
            <person name="Brettin T."/>
            <person name="Detter J.C."/>
            <person name="Rohde M."/>
            <person name="Goeker M."/>
            <person name="Bristow J."/>
            <person name="Eisen J.A."/>
            <person name="Markowitz V."/>
            <person name="Kyrpides N.C."/>
            <person name="Klenk H.-P."/>
            <person name="Hugenholtz P."/>
        </authorList>
    </citation>
    <scope>NUCLEOTIDE SEQUENCE [LARGE SCALE GENOMIC DNA]</scope>
    <source>
        <strain evidence="3">DSM 14684 / CIP 108061 / JCM 11494 / NBRC 100937 / ID131577</strain>
    </source>
</reference>
<keyword evidence="3" id="KW-1185">Reference proteome</keyword>
<feature type="chain" id="PRO_5003043393" description="SipW-cognate class signal peptide" evidence="1">
    <location>
        <begin position="29"/>
        <end position="182"/>
    </location>
</feature>
<keyword evidence="1" id="KW-0732">Signal</keyword>
<evidence type="ECO:0000313" key="3">
    <source>
        <dbReference type="Proteomes" id="UP000008229"/>
    </source>
</evidence>
<dbReference type="STRING" id="469383.Cwoe_5562"/>
<reference evidence="3" key="2">
    <citation type="submission" date="2010-01" db="EMBL/GenBank/DDBJ databases">
        <title>The complete genome of Conexibacter woesei DSM 14684.</title>
        <authorList>
            <consortium name="US DOE Joint Genome Institute (JGI-PGF)"/>
            <person name="Lucas S."/>
            <person name="Copeland A."/>
            <person name="Lapidus A."/>
            <person name="Glavina del Rio T."/>
            <person name="Dalin E."/>
            <person name="Tice H."/>
            <person name="Bruce D."/>
            <person name="Goodwin L."/>
            <person name="Pitluck S."/>
            <person name="Kyrpides N."/>
            <person name="Mavromatis K."/>
            <person name="Ivanova N."/>
            <person name="Mikhailova N."/>
            <person name="Chertkov O."/>
            <person name="Brettin T."/>
            <person name="Detter J.C."/>
            <person name="Han C."/>
            <person name="Larimer F."/>
            <person name="Land M."/>
            <person name="Hauser L."/>
            <person name="Markowitz V."/>
            <person name="Cheng J.-F."/>
            <person name="Hugenholtz P."/>
            <person name="Woyke T."/>
            <person name="Wu D."/>
            <person name="Pukall R."/>
            <person name="Steenblock K."/>
            <person name="Schneider S."/>
            <person name="Klenk H.-P."/>
            <person name="Eisen J.A."/>
        </authorList>
    </citation>
    <scope>NUCLEOTIDE SEQUENCE [LARGE SCALE GENOMIC DNA]</scope>
    <source>
        <strain evidence="3">DSM 14684 / CIP 108061 / JCM 11494 / NBRC 100937 / ID131577</strain>
    </source>
</reference>
<dbReference type="Proteomes" id="UP000008229">
    <property type="component" value="Chromosome"/>
</dbReference>
<name>D3F0N3_CONWI</name>
<evidence type="ECO:0008006" key="4">
    <source>
        <dbReference type="Google" id="ProtNLM"/>
    </source>
</evidence>
<dbReference type="AlphaFoldDB" id="D3F0N3"/>
<organism evidence="2 3">
    <name type="scientific">Conexibacter woesei (strain DSM 14684 / CCUG 47730 / CIP 108061 / JCM 11494 / NBRC 100937 / ID131577)</name>
    <dbReference type="NCBI Taxonomy" id="469383"/>
    <lineage>
        <taxon>Bacteria</taxon>
        <taxon>Bacillati</taxon>
        <taxon>Actinomycetota</taxon>
        <taxon>Thermoleophilia</taxon>
        <taxon>Solirubrobacterales</taxon>
        <taxon>Conexibacteraceae</taxon>
        <taxon>Conexibacter</taxon>
    </lineage>
</organism>